<reference evidence="11 12" key="1">
    <citation type="submission" date="2020-01" db="EMBL/GenBank/DDBJ databases">
        <authorList>
            <consortium name="DOE Joint Genome Institute"/>
            <person name="Haridas S."/>
            <person name="Albert R."/>
            <person name="Binder M."/>
            <person name="Bloem J."/>
            <person name="Labutti K."/>
            <person name="Salamov A."/>
            <person name="Andreopoulos B."/>
            <person name="Baker S.E."/>
            <person name="Barry K."/>
            <person name="Bills G."/>
            <person name="Bluhm B.H."/>
            <person name="Cannon C."/>
            <person name="Castanera R."/>
            <person name="Culley D.E."/>
            <person name="Daum C."/>
            <person name="Ezra D."/>
            <person name="Gonzalez J.B."/>
            <person name="Henrissat B."/>
            <person name="Kuo A."/>
            <person name="Liang C."/>
            <person name="Lipzen A."/>
            <person name="Lutzoni F."/>
            <person name="Magnuson J."/>
            <person name="Mondo S."/>
            <person name="Nolan M."/>
            <person name="Ohm R."/>
            <person name="Pangilinan J."/>
            <person name="Park H.-J.H."/>
            <person name="Ramirez L."/>
            <person name="Alfaro M."/>
            <person name="Sun H."/>
            <person name="Tritt A."/>
            <person name="Yoshinaga Y."/>
            <person name="Zwiers L.-H.L."/>
            <person name="Turgeon B.G."/>
            <person name="Goodwin S.B."/>
            <person name="Spatafora J.W."/>
            <person name="Crous P.W."/>
            <person name="Grigoriev I.V."/>
        </authorList>
    </citation>
    <scope>NUCLEOTIDE SEQUENCE [LARGE SCALE GENOMIC DNA]</scope>
    <source>
        <strain evidence="11 12">CBS 611.86</strain>
    </source>
</reference>
<dbReference type="GO" id="GO:0015078">
    <property type="term" value="F:proton transmembrane transporter activity"/>
    <property type="evidence" value="ECO:0007669"/>
    <property type="project" value="InterPro"/>
</dbReference>
<dbReference type="GO" id="GO:0015986">
    <property type="term" value="P:proton motive force-driven ATP synthesis"/>
    <property type="evidence" value="ECO:0007669"/>
    <property type="project" value="InterPro"/>
</dbReference>
<dbReference type="EMBL" id="JAADJZ010000018">
    <property type="protein sequence ID" value="KAF2868622.1"/>
    <property type="molecule type" value="Genomic_DNA"/>
</dbReference>
<dbReference type="OrthoDB" id="437at2759"/>
<comment type="subcellular location">
    <subcellularLocation>
        <location evidence="1">Mitochondrion membrane</location>
    </subcellularLocation>
</comment>
<evidence type="ECO:0000256" key="9">
    <source>
        <dbReference type="ARBA" id="ARBA00023310"/>
    </source>
</evidence>
<evidence type="ECO:0000256" key="1">
    <source>
        <dbReference type="ARBA" id="ARBA00004325"/>
    </source>
</evidence>
<evidence type="ECO:0000256" key="6">
    <source>
        <dbReference type="ARBA" id="ARBA00023065"/>
    </source>
</evidence>
<protein>
    <submittedName>
        <fullName evidence="11">Mitochondrial F1F0-ATP synthase-like protein g subunit</fullName>
    </submittedName>
</protein>
<evidence type="ECO:0000313" key="12">
    <source>
        <dbReference type="Proteomes" id="UP000481861"/>
    </source>
</evidence>
<evidence type="ECO:0000256" key="2">
    <source>
        <dbReference type="ARBA" id="ARBA00005699"/>
    </source>
</evidence>
<evidence type="ECO:0000256" key="8">
    <source>
        <dbReference type="ARBA" id="ARBA00023136"/>
    </source>
</evidence>
<keyword evidence="9" id="KW-0066">ATP synthesis</keyword>
<sequence length="210" mass="21816">MSLAASRAVLRHSKFAVRRAGVRNASTNEAAGAAKEKASDLQSKAADLQSKASEGLSRVTSSAGNAVSKVSAAASGAAEKVGGRTGRTIGGIQSLIPQVIFYSKVGLELGKLIAQQRSMAPPTLATFQGYFQPIINAARHPASLLKFTADTANSAAQNPLAYLNQVRNLSTTQWLSAGVVAAEVIGFFSVGEMIGRFKLVGYRASAPANH</sequence>
<organism evidence="11 12">
    <name type="scientific">Massariosphaeria phaeospora</name>
    <dbReference type="NCBI Taxonomy" id="100035"/>
    <lineage>
        <taxon>Eukaryota</taxon>
        <taxon>Fungi</taxon>
        <taxon>Dikarya</taxon>
        <taxon>Ascomycota</taxon>
        <taxon>Pezizomycotina</taxon>
        <taxon>Dothideomycetes</taxon>
        <taxon>Pleosporomycetidae</taxon>
        <taxon>Pleosporales</taxon>
        <taxon>Pleosporales incertae sedis</taxon>
        <taxon>Massariosphaeria</taxon>
    </lineage>
</organism>
<evidence type="ECO:0000313" key="11">
    <source>
        <dbReference type="EMBL" id="KAF2868622.1"/>
    </source>
</evidence>
<keyword evidence="6" id="KW-0406">Ion transport</keyword>
<keyword evidence="12" id="KW-1185">Reference proteome</keyword>
<evidence type="ECO:0000256" key="5">
    <source>
        <dbReference type="ARBA" id="ARBA00022781"/>
    </source>
</evidence>
<dbReference type="InterPro" id="IPR006808">
    <property type="entry name" value="ATP_synth_F0_gsu_mt"/>
</dbReference>
<keyword evidence="3" id="KW-0813">Transport</keyword>
<keyword evidence="4" id="KW-0138">CF(0)</keyword>
<comment type="similarity">
    <text evidence="2">Belongs to the ATPase g subunit family.</text>
</comment>
<dbReference type="Pfam" id="PF04718">
    <property type="entry name" value="ATP-synt_G"/>
    <property type="match status" value="1"/>
</dbReference>
<gene>
    <name evidence="11" type="ORF">BDV95DRAFT_578873</name>
</gene>
<evidence type="ECO:0000256" key="10">
    <source>
        <dbReference type="SAM" id="MobiDB-lite"/>
    </source>
</evidence>
<dbReference type="GO" id="GO:0045259">
    <property type="term" value="C:proton-transporting ATP synthase complex"/>
    <property type="evidence" value="ECO:0007669"/>
    <property type="project" value="UniProtKB-KW"/>
</dbReference>
<accession>A0A7C8MB18</accession>
<name>A0A7C8MB18_9PLEO</name>
<proteinExistence type="inferred from homology"/>
<feature type="region of interest" description="Disordered" evidence="10">
    <location>
        <begin position="26"/>
        <end position="46"/>
    </location>
</feature>
<dbReference type="Proteomes" id="UP000481861">
    <property type="component" value="Unassembled WGS sequence"/>
</dbReference>
<dbReference type="PANTHER" id="PTHR12386">
    <property type="entry name" value="ATP SYNTHASE SUBUNIT"/>
    <property type="match status" value="1"/>
</dbReference>
<comment type="caution">
    <text evidence="11">The sequence shown here is derived from an EMBL/GenBank/DDBJ whole genome shotgun (WGS) entry which is preliminary data.</text>
</comment>
<evidence type="ECO:0000256" key="3">
    <source>
        <dbReference type="ARBA" id="ARBA00022448"/>
    </source>
</evidence>
<keyword evidence="5" id="KW-0375">Hydrogen ion transport</keyword>
<dbReference type="AlphaFoldDB" id="A0A7C8MB18"/>
<evidence type="ECO:0000256" key="4">
    <source>
        <dbReference type="ARBA" id="ARBA00022547"/>
    </source>
</evidence>
<evidence type="ECO:0000256" key="7">
    <source>
        <dbReference type="ARBA" id="ARBA00023128"/>
    </source>
</evidence>
<keyword evidence="7" id="KW-0496">Mitochondrion</keyword>
<keyword evidence="8" id="KW-0472">Membrane</keyword>
<dbReference type="GO" id="GO:0031966">
    <property type="term" value="C:mitochondrial membrane"/>
    <property type="evidence" value="ECO:0007669"/>
    <property type="project" value="UniProtKB-SubCell"/>
</dbReference>